<evidence type="ECO:0000256" key="2">
    <source>
        <dbReference type="ARBA" id="ARBA00022723"/>
    </source>
</evidence>
<dbReference type="GO" id="GO:0005634">
    <property type="term" value="C:nucleus"/>
    <property type="evidence" value="ECO:0007669"/>
    <property type="project" value="UniProtKB-SubCell"/>
</dbReference>
<feature type="non-terminal residue" evidence="7">
    <location>
        <position position="413"/>
    </location>
</feature>
<evidence type="ECO:0000256" key="4">
    <source>
        <dbReference type="ARBA" id="ARBA00022833"/>
    </source>
</evidence>
<organism evidence="7 8">
    <name type="scientific">Rhizoctonia solani AG-3 Rhs1AP</name>
    <dbReference type="NCBI Taxonomy" id="1086054"/>
    <lineage>
        <taxon>Eukaryota</taxon>
        <taxon>Fungi</taxon>
        <taxon>Dikarya</taxon>
        <taxon>Basidiomycota</taxon>
        <taxon>Agaricomycotina</taxon>
        <taxon>Agaricomycetes</taxon>
        <taxon>Cantharellales</taxon>
        <taxon>Ceratobasidiaceae</taxon>
        <taxon>Rhizoctonia</taxon>
    </lineage>
</organism>
<dbReference type="PANTHER" id="PTHR46481:SF10">
    <property type="entry name" value="ZINC FINGER BED DOMAIN-CONTAINING PROTEIN 39"/>
    <property type="match status" value="1"/>
</dbReference>
<dbReference type="SUPFAM" id="SSF53098">
    <property type="entry name" value="Ribonuclease H-like"/>
    <property type="match status" value="1"/>
</dbReference>
<accession>X8J214</accession>
<keyword evidence="4" id="KW-0862">Zinc</keyword>
<dbReference type="GO" id="GO:0008270">
    <property type="term" value="F:zinc ion binding"/>
    <property type="evidence" value="ECO:0007669"/>
    <property type="project" value="UniProtKB-KW"/>
</dbReference>
<proteinExistence type="predicted"/>
<reference evidence="8" key="1">
    <citation type="journal article" date="2014" name="Genome Announc.">
        <title>Draft genome sequence of the plant-pathogenic soil fungus Rhizoctonia solani anastomosis group 3 strain Rhs1AP.</title>
        <authorList>
            <person name="Cubeta M.A."/>
            <person name="Thomas E."/>
            <person name="Dean R.A."/>
            <person name="Jabaji S."/>
            <person name="Neate S.M."/>
            <person name="Tavantzis S."/>
            <person name="Toda T."/>
            <person name="Vilgalys R."/>
            <person name="Bharathan N."/>
            <person name="Fedorova-Abrams N."/>
            <person name="Pakala S.B."/>
            <person name="Pakala S.M."/>
            <person name="Zafar N."/>
            <person name="Joardar V."/>
            <person name="Losada L."/>
            <person name="Nierman W.C."/>
        </authorList>
    </citation>
    <scope>NUCLEOTIDE SEQUENCE [LARGE SCALE GENOMIC DNA]</scope>
    <source>
        <strain evidence="8">AG-3</strain>
    </source>
</reference>
<feature type="region of interest" description="Disordered" evidence="6">
    <location>
        <begin position="178"/>
        <end position="201"/>
    </location>
</feature>
<sequence>MLPSAATISNDARRVHTDAPERHAEHFLQNVPGALHLAVDGWTCPTSESYLGVIVFWNAPGERKVSRAILDFIMFALLLLFNGLNTHRAVNVRLTESHTGNYLAERIHDCLSRFGIADKVLSVCCDNAANNGTIVTRLQELLPNFEGPSARVRCLPHVVNLVAKSFMSLFTSPQPSQSALASSGSSGSHSGTGDLVSGDIDPDKLEYDNTVIRGATAQAIQKMEAAGLVLTSSEMSASRKIIPGVARIARRVHDSATLTQRFRELIIQDPALQGCTRSLTRLVVTRWNSYQAALDSCIYFQGPVQMLTSSSQLGLRSHALTDEQWEIGEELRDVLEIFQGITDCFSQAEVPLIHDALPELLSLRTALYDVRDDRLSLGLRSVTRVAAEAALTTPVKYLNEMLESDIYVVAIGM</sequence>
<keyword evidence="2" id="KW-0479">Metal-binding</keyword>
<keyword evidence="3" id="KW-0863">Zinc-finger</keyword>
<dbReference type="AlphaFoldDB" id="X8J214"/>
<evidence type="ECO:0000256" key="6">
    <source>
        <dbReference type="SAM" id="MobiDB-lite"/>
    </source>
</evidence>
<evidence type="ECO:0008006" key="9">
    <source>
        <dbReference type="Google" id="ProtNLM"/>
    </source>
</evidence>
<evidence type="ECO:0000313" key="7">
    <source>
        <dbReference type="EMBL" id="EUC56015.1"/>
    </source>
</evidence>
<evidence type="ECO:0000256" key="5">
    <source>
        <dbReference type="ARBA" id="ARBA00023242"/>
    </source>
</evidence>
<comment type="subcellular location">
    <subcellularLocation>
        <location evidence="1">Nucleus</location>
    </subcellularLocation>
</comment>
<comment type="caution">
    <text evidence="7">The sequence shown here is derived from an EMBL/GenBank/DDBJ whole genome shotgun (WGS) entry which is preliminary data.</text>
</comment>
<protein>
    <recommendedName>
        <fullName evidence="9">AC transposase</fullName>
    </recommendedName>
</protein>
<keyword evidence="5" id="KW-0539">Nucleus</keyword>
<dbReference type="EMBL" id="JATN01000322">
    <property type="protein sequence ID" value="EUC56015.1"/>
    <property type="molecule type" value="Genomic_DNA"/>
</dbReference>
<feature type="compositionally biased region" description="Low complexity" evidence="6">
    <location>
        <begin position="178"/>
        <end position="193"/>
    </location>
</feature>
<dbReference type="OrthoDB" id="3251057at2759"/>
<dbReference type="InterPro" id="IPR052035">
    <property type="entry name" value="ZnF_BED_domain_contain"/>
</dbReference>
<evidence type="ECO:0000256" key="1">
    <source>
        <dbReference type="ARBA" id="ARBA00004123"/>
    </source>
</evidence>
<name>X8J214_9AGAM</name>
<dbReference type="InterPro" id="IPR012337">
    <property type="entry name" value="RNaseH-like_sf"/>
</dbReference>
<dbReference type="PANTHER" id="PTHR46481">
    <property type="entry name" value="ZINC FINGER BED DOMAIN-CONTAINING PROTEIN 4"/>
    <property type="match status" value="1"/>
</dbReference>
<evidence type="ECO:0000313" key="8">
    <source>
        <dbReference type="Proteomes" id="UP000030108"/>
    </source>
</evidence>
<gene>
    <name evidence="7" type="ORF">RSOL_154710</name>
</gene>
<evidence type="ECO:0000256" key="3">
    <source>
        <dbReference type="ARBA" id="ARBA00022771"/>
    </source>
</evidence>
<dbReference type="Proteomes" id="UP000030108">
    <property type="component" value="Unassembled WGS sequence"/>
</dbReference>